<evidence type="ECO:0000313" key="2">
    <source>
        <dbReference type="Proteomes" id="UP001148838"/>
    </source>
</evidence>
<reference evidence="1 2" key="1">
    <citation type="journal article" date="2022" name="Allergy">
        <title>Genome assembly and annotation of Periplaneta americana reveal a comprehensive cockroach allergen profile.</title>
        <authorList>
            <person name="Wang L."/>
            <person name="Xiong Q."/>
            <person name="Saelim N."/>
            <person name="Wang L."/>
            <person name="Nong W."/>
            <person name="Wan A.T."/>
            <person name="Shi M."/>
            <person name="Liu X."/>
            <person name="Cao Q."/>
            <person name="Hui J.H.L."/>
            <person name="Sookrung N."/>
            <person name="Leung T.F."/>
            <person name="Tungtrongchitr A."/>
            <person name="Tsui S.K.W."/>
        </authorList>
    </citation>
    <scope>NUCLEOTIDE SEQUENCE [LARGE SCALE GENOMIC DNA]</scope>
    <source>
        <strain evidence="1">PWHHKU_190912</strain>
    </source>
</reference>
<gene>
    <name evidence="1" type="ORF">ANN_27336</name>
</gene>
<dbReference type="PANTHER" id="PTHR47027:SF8">
    <property type="entry name" value="RIBONUCLEASE H"/>
    <property type="match status" value="1"/>
</dbReference>
<name>A0ABQ8RXR0_PERAM</name>
<accession>A0ABQ8RXR0</accession>
<protein>
    <recommendedName>
        <fullName evidence="3">Reverse transcriptase domain-containing protein</fullName>
    </recommendedName>
</protein>
<proteinExistence type="predicted"/>
<evidence type="ECO:0000313" key="1">
    <source>
        <dbReference type="EMBL" id="KAJ4426522.1"/>
    </source>
</evidence>
<comment type="caution">
    <text evidence="1">The sequence shown here is derived from an EMBL/GenBank/DDBJ whole genome shotgun (WGS) entry which is preliminary data.</text>
</comment>
<dbReference type="EMBL" id="JAJSOF020000040">
    <property type="protein sequence ID" value="KAJ4426522.1"/>
    <property type="molecule type" value="Genomic_DNA"/>
</dbReference>
<dbReference type="Proteomes" id="UP001148838">
    <property type="component" value="Unassembled WGS sequence"/>
</dbReference>
<dbReference type="PANTHER" id="PTHR47027">
    <property type="entry name" value="REVERSE TRANSCRIPTASE DOMAIN-CONTAINING PROTEIN"/>
    <property type="match status" value="1"/>
</dbReference>
<evidence type="ECO:0008006" key="3">
    <source>
        <dbReference type="Google" id="ProtNLM"/>
    </source>
</evidence>
<keyword evidence="2" id="KW-1185">Reference proteome</keyword>
<sequence length="141" mass="16137">MAGLCESGSEPPGSLKASQKAWVDITARLEKPTYYGRNDHDFKIKCRKQKTDVVKRGAAERTEKKTVLLPIPKTNNAKKCNEFKTITLISHSAKIHLRILNRSLYSKMEEQLKEEQFGFRKGKDTRNAIGLLRTIGERYLE</sequence>
<organism evidence="1 2">
    <name type="scientific">Periplaneta americana</name>
    <name type="common">American cockroach</name>
    <name type="synonym">Blatta americana</name>
    <dbReference type="NCBI Taxonomy" id="6978"/>
    <lineage>
        <taxon>Eukaryota</taxon>
        <taxon>Metazoa</taxon>
        <taxon>Ecdysozoa</taxon>
        <taxon>Arthropoda</taxon>
        <taxon>Hexapoda</taxon>
        <taxon>Insecta</taxon>
        <taxon>Pterygota</taxon>
        <taxon>Neoptera</taxon>
        <taxon>Polyneoptera</taxon>
        <taxon>Dictyoptera</taxon>
        <taxon>Blattodea</taxon>
        <taxon>Blattoidea</taxon>
        <taxon>Blattidae</taxon>
        <taxon>Blattinae</taxon>
        <taxon>Periplaneta</taxon>
    </lineage>
</organism>